<organism evidence="1 2">
    <name type="scientific">Streptomyces halstedii</name>
    <dbReference type="NCBI Taxonomy" id="1944"/>
    <lineage>
        <taxon>Bacteria</taxon>
        <taxon>Bacillati</taxon>
        <taxon>Actinomycetota</taxon>
        <taxon>Actinomycetes</taxon>
        <taxon>Kitasatosporales</taxon>
        <taxon>Streptomycetaceae</taxon>
        <taxon>Streptomyces</taxon>
    </lineage>
</organism>
<proteinExistence type="predicted"/>
<reference evidence="1 2" key="1">
    <citation type="submission" date="2020-01" db="EMBL/GenBank/DDBJ databases">
        <title>Insect and environment-associated Actinomycetes.</title>
        <authorList>
            <person name="Currrie C."/>
            <person name="Chevrette M."/>
            <person name="Carlson C."/>
            <person name="Stubbendieck R."/>
            <person name="Wendt-Pienkowski E."/>
        </authorList>
    </citation>
    <scope>NUCLEOTIDE SEQUENCE [LARGE SCALE GENOMIC DNA]</scope>
    <source>
        <strain evidence="1 2">SID11342</strain>
    </source>
</reference>
<name>A0A6N9TZ03_STRHA</name>
<sequence length="95" mass="9250">LRADLMVTAPGGLPSEVAGTVRGVPGVAAATGVLRSAVVLAHREAGEPVLDRLPVLGVTPGQLEGTLDAGVTEGDLGDLRGTGTVAVGADRAGSL</sequence>
<dbReference type="AlphaFoldDB" id="A0A6N9TZ03"/>
<comment type="caution">
    <text evidence="1">The sequence shown here is derived from an EMBL/GenBank/DDBJ whole genome shotgun (WGS) entry which is preliminary data.</text>
</comment>
<protein>
    <submittedName>
        <fullName evidence="1">ABC transporter permease</fullName>
    </submittedName>
</protein>
<evidence type="ECO:0000313" key="2">
    <source>
        <dbReference type="Proteomes" id="UP000471293"/>
    </source>
</evidence>
<feature type="non-terminal residue" evidence="1">
    <location>
        <position position="95"/>
    </location>
</feature>
<evidence type="ECO:0000313" key="1">
    <source>
        <dbReference type="EMBL" id="NEA16760.1"/>
    </source>
</evidence>
<dbReference type="EMBL" id="JAAGLQ010000295">
    <property type="protein sequence ID" value="NEA16760.1"/>
    <property type="molecule type" value="Genomic_DNA"/>
</dbReference>
<feature type="non-terminal residue" evidence="1">
    <location>
        <position position="1"/>
    </location>
</feature>
<accession>A0A6N9TZ03</accession>
<dbReference type="Proteomes" id="UP000471293">
    <property type="component" value="Unassembled WGS sequence"/>
</dbReference>
<gene>
    <name evidence="1" type="ORF">G3I29_14740</name>
</gene>